<accession>A0A6J1HGI4</accession>
<organism evidence="2 3">
    <name type="scientific">Cucurbita moschata</name>
    <name type="common">Winter crookneck squash</name>
    <name type="synonym">Cucurbita pepo var. moschata</name>
    <dbReference type="NCBI Taxonomy" id="3662"/>
    <lineage>
        <taxon>Eukaryota</taxon>
        <taxon>Viridiplantae</taxon>
        <taxon>Streptophyta</taxon>
        <taxon>Embryophyta</taxon>
        <taxon>Tracheophyta</taxon>
        <taxon>Spermatophyta</taxon>
        <taxon>Magnoliopsida</taxon>
        <taxon>eudicotyledons</taxon>
        <taxon>Gunneridae</taxon>
        <taxon>Pentapetalae</taxon>
        <taxon>rosids</taxon>
        <taxon>fabids</taxon>
        <taxon>Cucurbitales</taxon>
        <taxon>Cucurbitaceae</taxon>
        <taxon>Cucurbiteae</taxon>
        <taxon>Cucurbita</taxon>
    </lineage>
</organism>
<dbReference type="AlphaFoldDB" id="A0A6J1HGI4"/>
<reference evidence="3" key="1">
    <citation type="submission" date="2025-08" db="UniProtKB">
        <authorList>
            <consortium name="RefSeq"/>
        </authorList>
    </citation>
    <scope>IDENTIFICATION</scope>
    <source>
        <tissue evidence="3">Young leaves</tissue>
    </source>
</reference>
<dbReference type="KEGG" id="cmos:111463354"/>
<dbReference type="RefSeq" id="XP_022963028.1">
    <property type="nucleotide sequence ID" value="XM_023107260.1"/>
</dbReference>
<evidence type="ECO:0000259" key="1">
    <source>
        <dbReference type="Pfam" id="PF25089"/>
    </source>
</evidence>
<feature type="domain" description="DUF7804" evidence="1">
    <location>
        <begin position="72"/>
        <end position="153"/>
    </location>
</feature>
<dbReference type="Proteomes" id="UP000504609">
    <property type="component" value="Unplaced"/>
</dbReference>
<keyword evidence="2" id="KW-1185">Reference proteome</keyword>
<dbReference type="GeneID" id="111463354"/>
<dbReference type="PANTHER" id="PTHR35127:SF1">
    <property type="entry name" value="GENOME ASSEMBLY, CHROMOSOME: A10"/>
    <property type="match status" value="1"/>
</dbReference>
<sequence length="221" mass="25159">MASLAIRCGRNFSALDHPYANVPDGCDQKASPRSLVAFPGRFRKSRTHISSMKSLQPVKGHVKGRKKGNEAISRDKLDKWMKESVVEIVKNLREAPLFLRWYTTEDGKGARLETEKAVEEDRWRTLEEQWKNGEARTPEGIIFVQELEEEDYEGESKAWGIVVQGRCVERGAPVCYLLKTSSSRGGGGVGLWCTHFCLVRVKNFRETTKSQLKNCWLLQNQ</sequence>
<dbReference type="PANTHER" id="PTHR35127">
    <property type="entry name" value="OS03G0736900 PROTEIN"/>
    <property type="match status" value="1"/>
</dbReference>
<evidence type="ECO:0000313" key="2">
    <source>
        <dbReference type="Proteomes" id="UP000504609"/>
    </source>
</evidence>
<protein>
    <submittedName>
        <fullName evidence="3">Uncharacterized protein LOC111463354</fullName>
    </submittedName>
</protein>
<dbReference type="InterPro" id="IPR056706">
    <property type="entry name" value="DUF7804"/>
</dbReference>
<proteinExistence type="predicted"/>
<dbReference type="Pfam" id="PF25089">
    <property type="entry name" value="DUF7804"/>
    <property type="match status" value="1"/>
</dbReference>
<evidence type="ECO:0000313" key="3">
    <source>
        <dbReference type="RefSeq" id="XP_022963028.1"/>
    </source>
</evidence>
<name>A0A6J1HGI4_CUCMO</name>
<gene>
    <name evidence="3" type="primary">LOC111463354</name>
</gene>